<keyword evidence="3 7" id="KW-0808">Transferase</keyword>
<dbReference type="Gene3D" id="3.20.20.105">
    <property type="entry name" value="Queuine tRNA-ribosyltransferase-like"/>
    <property type="match status" value="1"/>
</dbReference>
<feature type="region of interest" description="RNA binding" evidence="7">
    <location>
        <begin position="251"/>
        <end position="257"/>
    </location>
</feature>
<evidence type="ECO:0000313" key="10">
    <source>
        <dbReference type="Proteomes" id="UP000192343"/>
    </source>
</evidence>
<comment type="cofactor">
    <cofactor evidence="7">
        <name>Zn(2+)</name>
        <dbReference type="ChEBI" id="CHEBI:29105"/>
    </cofactor>
    <text evidence="7">Binds 1 zinc ion per subunit.</text>
</comment>
<dbReference type="InterPro" id="IPR002616">
    <property type="entry name" value="tRNA_ribo_trans-like"/>
</dbReference>
<evidence type="ECO:0000256" key="2">
    <source>
        <dbReference type="ARBA" id="ARBA00022676"/>
    </source>
</evidence>
<feature type="binding site" evidence="7">
    <location>
        <position position="220"/>
    </location>
    <ligand>
        <name>substrate</name>
    </ligand>
</feature>
<evidence type="ECO:0000256" key="6">
    <source>
        <dbReference type="ARBA" id="ARBA00050112"/>
    </source>
</evidence>
<dbReference type="NCBIfam" id="TIGR00449">
    <property type="entry name" value="tgt_general"/>
    <property type="match status" value="1"/>
</dbReference>
<feature type="binding site" evidence="7">
    <location>
        <position position="193"/>
    </location>
    <ligand>
        <name>substrate</name>
    </ligand>
</feature>
<comment type="caution">
    <text evidence="9">The sequence shown here is derived from an EMBL/GenBank/DDBJ whole genome shotgun (WGS) entry which is preliminary data.</text>
</comment>
<dbReference type="AlphaFoldDB" id="A0A1Y1S2Q7"/>
<evidence type="ECO:0000259" key="8">
    <source>
        <dbReference type="Pfam" id="PF01702"/>
    </source>
</evidence>
<dbReference type="EMBL" id="MWQY01000003">
    <property type="protein sequence ID" value="ORC37214.1"/>
    <property type="molecule type" value="Genomic_DNA"/>
</dbReference>
<dbReference type="EC" id="2.4.2.29" evidence="7"/>
<feature type="binding site" evidence="7">
    <location>
        <position position="310"/>
    </location>
    <ligand>
        <name>Zn(2+)</name>
        <dbReference type="ChEBI" id="CHEBI:29105"/>
    </ligand>
</feature>
<comment type="similarity">
    <text evidence="7">Belongs to the queuine tRNA-ribosyltransferase family.</text>
</comment>
<feature type="active site" description="Proton acceptor" evidence="7">
    <location>
        <position position="93"/>
    </location>
</feature>
<feature type="binding site" evidence="7">
    <location>
        <begin position="93"/>
        <end position="97"/>
    </location>
    <ligand>
        <name>substrate</name>
    </ligand>
</feature>
<dbReference type="OrthoDB" id="9805417at2"/>
<evidence type="ECO:0000256" key="7">
    <source>
        <dbReference type="HAMAP-Rule" id="MF_00168"/>
    </source>
</evidence>
<dbReference type="Pfam" id="PF01702">
    <property type="entry name" value="TGT"/>
    <property type="match status" value="1"/>
</dbReference>
<keyword evidence="4 7" id="KW-0819">tRNA processing</keyword>
<evidence type="ECO:0000256" key="4">
    <source>
        <dbReference type="ARBA" id="ARBA00022694"/>
    </source>
</evidence>
<dbReference type="NCBIfam" id="TIGR00430">
    <property type="entry name" value="Q_tRNA_tgt"/>
    <property type="match status" value="1"/>
</dbReference>
<feature type="active site" description="Nucleophile" evidence="7">
    <location>
        <position position="270"/>
    </location>
</feature>
<dbReference type="InterPro" id="IPR004803">
    <property type="entry name" value="TGT"/>
</dbReference>
<gene>
    <name evidence="7" type="primary">tgt</name>
    <name evidence="9" type="ORF">B4O97_03225</name>
</gene>
<keyword evidence="5 7" id="KW-0671">Queuosine biosynthesis</keyword>
<dbReference type="GO" id="GO:0046872">
    <property type="term" value="F:metal ion binding"/>
    <property type="evidence" value="ECO:0007669"/>
    <property type="project" value="UniProtKB-KW"/>
</dbReference>
<keyword evidence="2 7" id="KW-0328">Glycosyltransferase</keyword>
<dbReference type="GO" id="GO:0008616">
    <property type="term" value="P:tRNA queuosine(34) biosynthetic process"/>
    <property type="evidence" value="ECO:0007669"/>
    <property type="project" value="UniProtKB-UniRule"/>
</dbReference>
<dbReference type="FunFam" id="3.20.20.105:FF:000001">
    <property type="entry name" value="Queuine tRNA-ribosyltransferase"/>
    <property type="match status" value="1"/>
</dbReference>
<dbReference type="InterPro" id="IPR050076">
    <property type="entry name" value="ArchSynthase1/Queuine_TRR"/>
</dbReference>
<dbReference type="UniPathway" id="UPA00392"/>
<evidence type="ECO:0000256" key="5">
    <source>
        <dbReference type="ARBA" id="ARBA00022785"/>
    </source>
</evidence>
<feature type="binding site" evidence="7">
    <location>
        <position position="339"/>
    </location>
    <ligand>
        <name>Zn(2+)</name>
        <dbReference type="ChEBI" id="CHEBI:29105"/>
    </ligand>
</feature>
<dbReference type="GO" id="GO:0005829">
    <property type="term" value="C:cytosol"/>
    <property type="evidence" value="ECO:0007669"/>
    <property type="project" value="TreeGrafter"/>
</dbReference>
<feature type="domain" description="tRNA-guanine(15) transglycosylase-like" evidence="8">
    <location>
        <begin position="14"/>
        <end position="371"/>
    </location>
</feature>
<comment type="pathway">
    <text evidence="1 7">tRNA modification; tRNA-queuosine biosynthesis.</text>
</comment>
<keyword evidence="7" id="KW-0862">Zinc</keyword>
<comment type="function">
    <text evidence="7">Catalyzes the base-exchange of a guanine (G) residue with the queuine precursor 7-aminomethyl-7-deazaguanine (PreQ1) at position 34 (anticodon wobble position) in tRNAs with GU(N) anticodons (tRNA-Asp, -Asn, -His and -Tyr). Catalysis occurs through a double-displacement mechanism. The nucleophile active site attacks the C1' of nucleotide 34 to detach the guanine base from the RNA, forming a covalent enzyme-RNA intermediate. The proton acceptor active site deprotonates the incoming PreQ1, allowing a nucleophilic attack on the C1' of the ribose to form the product. After dissociation, two additional enzymatic reactions on the tRNA convert PreQ1 to queuine (Q), resulting in the hypermodified nucleoside queuosine (7-(((4,5-cis-dihydroxy-2-cyclopenten-1-yl)amino)methyl)-7-deazaguanosine).</text>
</comment>
<accession>A0A1Y1S2Q7</accession>
<proteinExistence type="inferred from homology"/>
<protein>
    <recommendedName>
        <fullName evidence="7">Queuine tRNA-ribosyltransferase</fullName>
        <ecNumber evidence="7">2.4.2.29</ecNumber>
    </recommendedName>
    <alternativeName>
        <fullName evidence="7">Guanine insertion enzyme</fullName>
    </alternativeName>
    <alternativeName>
        <fullName evidence="7">tRNA-guanine transglycosylase</fullName>
    </alternativeName>
</protein>
<dbReference type="InterPro" id="IPR036511">
    <property type="entry name" value="TGT-like_sf"/>
</dbReference>
<keyword evidence="7" id="KW-0479">Metal-binding</keyword>
<keyword evidence="10" id="KW-1185">Reference proteome</keyword>
<feature type="binding site" evidence="7">
    <location>
        <position position="308"/>
    </location>
    <ligand>
        <name>Zn(2+)</name>
        <dbReference type="ChEBI" id="CHEBI:29105"/>
    </ligand>
</feature>
<feature type="binding site" evidence="7">
    <location>
        <position position="147"/>
    </location>
    <ligand>
        <name>substrate</name>
    </ligand>
</feature>
<feature type="binding site" evidence="7">
    <location>
        <position position="313"/>
    </location>
    <ligand>
        <name>Zn(2+)</name>
        <dbReference type="ChEBI" id="CHEBI:29105"/>
    </ligand>
</feature>
<dbReference type="PANTHER" id="PTHR46499">
    <property type="entry name" value="QUEUINE TRNA-RIBOSYLTRANSFERASE"/>
    <property type="match status" value="1"/>
</dbReference>
<dbReference type="RefSeq" id="WP_083048272.1">
    <property type="nucleotide sequence ID" value="NZ_MWQY01000003.1"/>
</dbReference>
<dbReference type="HAMAP" id="MF_00168">
    <property type="entry name" value="Q_tRNA_Tgt"/>
    <property type="match status" value="1"/>
</dbReference>
<evidence type="ECO:0000313" key="9">
    <source>
        <dbReference type="EMBL" id="ORC37214.1"/>
    </source>
</evidence>
<dbReference type="Proteomes" id="UP000192343">
    <property type="component" value="Unassembled WGS sequence"/>
</dbReference>
<evidence type="ECO:0000256" key="1">
    <source>
        <dbReference type="ARBA" id="ARBA00004691"/>
    </source>
</evidence>
<dbReference type="GO" id="GO:0008479">
    <property type="term" value="F:tRNA-guanosine(34) queuine transglycosylase activity"/>
    <property type="evidence" value="ECO:0007669"/>
    <property type="project" value="UniProtKB-UniRule"/>
</dbReference>
<reference evidence="9 10" key="1">
    <citation type="submission" date="2017-03" db="EMBL/GenBank/DDBJ databases">
        <title>Draft Genome sequence of Marispirochaeta sp. strain JC444.</title>
        <authorList>
            <person name="Shivani Y."/>
            <person name="Subhash Y."/>
            <person name="Sasikala C."/>
            <person name="Ramana C."/>
        </authorList>
    </citation>
    <scope>NUCLEOTIDE SEQUENCE [LARGE SCALE GENOMIC DNA]</scope>
    <source>
        <strain evidence="9 10">JC444</strain>
    </source>
</reference>
<comment type="catalytic activity">
    <reaction evidence="6 7">
        <text>7-aminomethyl-7-carbaguanine + guanosine(34) in tRNA = 7-aminomethyl-7-carbaguanosine(34) in tRNA + guanine</text>
        <dbReference type="Rhea" id="RHEA:24104"/>
        <dbReference type="Rhea" id="RHEA-COMP:10341"/>
        <dbReference type="Rhea" id="RHEA-COMP:10342"/>
        <dbReference type="ChEBI" id="CHEBI:16235"/>
        <dbReference type="ChEBI" id="CHEBI:58703"/>
        <dbReference type="ChEBI" id="CHEBI:74269"/>
        <dbReference type="ChEBI" id="CHEBI:82833"/>
        <dbReference type="EC" id="2.4.2.29"/>
    </reaction>
</comment>
<sequence>MSIKFTVTERDGTSLARNGILELAHGSMETPAFMPVGTNGSVKAISHQKLEEMGVPLILGNTYHLYLRPGTEVIDAYGGLHQFSSWKGNILTDSGGFQVFSLATFRKITEEGVRFRSHIDGSYHELTPEKVVGIQNSLNSDIAMVLDVCTPPDIEYREALKALEITTAWAKRSLKEWQLHDPAPGRALFPILQGNFYKDLRQRSAEELLPLDFPGVAVGGLSVGEPFPLFLEMLHHTGELLPPEKPHYLMGIGTPEYILAAVENGIDLFDCVFPTRIARNGSVFTPRGVMALKNARFEKDTGPIDSECDCTACRRYSRAYIRHLFKAKEILGPMLATEHNIHFLMRMTRNIRTAIRNSAFREYKEAFLDEYRGKHT</sequence>
<dbReference type="STRING" id="1963862.B4O97_03225"/>
<evidence type="ECO:0000256" key="3">
    <source>
        <dbReference type="ARBA" id="ARBA00022679"/>
    </source>
</evidence>
<name>A0A1Y1S2Q7_9SPIO</name>
<organism evidence="9 10">
    <name type="scientific">Marispirochaeta aestuarii</name>
    <dbReference type="NCBI Taxonomy" id="1963862"/>
    <lineage>
        <taxon>Bacteria</taxon>
        <taxon>Pseudomonadati</taxon>
        <taxon>Spirochaetota</taxon>
        <taxon>Spirochaetia</taxon>
        <taxon>Spirochaetales</taxon>
        <taxon>Spirochaetaceae</taxon>
        <taxon>Marispirochaeta</taxon>
    </lineage>
</organism>
<feature type="region of interest" description="RNA binding; important for wobble base 34 recognition" evidence="7">
    <location>
        <begin position="275"/>
        <end position="279"/>
    </location>
</feature>
<dbReference type="SUPFAM" id="SSF51713">
    <property type="entry name" value="tRNA-guanine transglycosylase"/>
    <property type="match status" value="1"/>
</dbReference>
<comment type="subunit">
    <text evidence="7">Homodimer. Within each dimer, one monomer is responsible for RNA recognition and catalysis, while the other monomer binds to the replacement base PreQ1.</text>
</comment>
<dbReference type="PANTHER" id="PTHR46499:SF1">
    <property type="entry name" value="QUEUINE TRNA-RIBOSYLTRANSFERASE"/>
    <property type="match status" value="1"/>
</dbReference>